<keyword evidence="5" id="KW-0963">Cytoplasm</keyword>
<dbReference type="GO" id="GO:0005737">
    <property type="term" value="C:cytoplasm"/>
    <property type="evidence" value="ECO:0007669"/>
    <property type="project" value="UniProtKB-SubCell"/>
</dbReference>
<evidence type="ECO:0000313" key="17">
    <source>
        <dbReference type="Proteomes" id="UP000011135"/>
    </source>
</evidence>
<dbReference type="GO" id="GO:0046914">
    <property type="term" value="F:transition metal ion binding"/>
    <property type="evidence" value="ECO:0007669"/>
    <property type="project" value="InterPro"/>
</dbReference>
<reference evidence="16 17" key="1">
    <citation type="submission" date="2012-12" db="EMBL/GenBank/DDBJ databases">
        <title>Genome assembly of Fulvivirga imtechensis AK7.</title>
        <authorList>
            <person name="Nupur N."/>
            <person name="Khatri I."/>
            <person name="Kumar R."/>
            <person name="Subramanian S."/>
            <person name="Pinnaka A."/>
        </authorList>
    </citation>
    <scope>NUCLEOTIDE SEQUENCE [LARGE SCALE GENOMIC DNA]</scope>
    <source>
        <strain evidence="16 17">AK7</strain>
    </source>
</reference>
<evidence type="ECO:0000256" key="8">
    <source>
        <dbReference type="ARBA" id="ARBA00023015"/>
    </source>
</evidence>
<dbReference type="InterPro" id="IPR008988">
    <property type="entry name" value="Transcriptional_repressor_C"/>
</dbReference>
<evidence type="ECO:0000313" key="16">
    <source>
        <dbReference type="EMBL" id="ELR68798.1"/>
    </source>
</evidence>
<dbReference type="SUPFAM" id="SSF46785">
    <property type="entry name" value="Winged helix' DNA-binding domain"/>
    <property type="match status" value="1"/>
</dbReference>
<dbReference type="Gene3D" id="2.30.30.90">
    <property type="match status" value="1"/>
</dbReference>
<keyword evidence="10" id="KW-0010">Activator</keyword>
<dbReference type="STRING" id="1237149.C900_05811"/>
<dbReference type="GO" id="GO:0003700">
    <property type="term" value="F:DNA-binding transcription factor activity"/>
    <property type="evidence" value="ECO:0007669"/>
    <property type="project" value="InterPro"/>
</dbReference>
<comment type="function">
    <text evidence="13">In the presence of manganese, represses expression of mntH and mntS. Up-regulates expression of mntP.</text>
</comment>
<dbReference type="Pfam" id="PF01325">
    <property type="entry name" value="Fe_dep_repress"/>
    <property type="match status" value="1"/>
</dbReference>
<evidence type="ECO:0000256" key="11">
    <source>
        <dbReference type="ARBA" id="ARBA00023163"/>
    </source>
</evidence>
<accession>L8JKR5</accession>
<dbReference type="eggNOG" id="COG1321">
    <property type="taxonomic scope" value="Bacteria"/>
</dbReference>
<keyword evidence="8" id="KW-0805">Transcription regulation</keyword>
<dbReference type="Gene3D" id="1.10.10.10">
    <property type="entry name" value="Winged helix-like DNA-binding domain superfamily/Winged helix DNA-binding domain"/>
    <property type="match status" value="1"/>
</dbReference>
<dbReference type="InterPro" id="IPR036388">
    <property type="entry name" value="WH-like_DNA-bd_sf"/>
</dbReference>
<dbReference type="Proteomes" id="UP000011135">
    <property type="component" value="Unassembled WGS sequence"/>
</dbReference>
<name>L8JKR5_9BACT</name>
<keyword evidence="6" id="KW-0678">Repressor</keyword>
<comment type="subcellular location">
    <subcellularLocation>
        <location evidence="1">Cytoplasm</location>
    </subcellularLocation>
</comment>
<evidence type="ECO:0000256" key="3">
    <source>
        <dbReference type="ARBA" id="ARBA00011738"/>
    </source>
</evidence>
<keyword evidence="11" id="KW-0804">Transcription</keyword>
<dbReference type="InterPro" id="IPR001367">
    <property type="entry name" value="Fe_dep_repressor"/>
</dbReference>
<evidence type="ECO:0000256" key="5">
    <source>
        <dbReference type="ARBA" id="ARBA00022490"/>
    </source>
</evidence>
<keyword evidence="9" id="KW-0238">DNA-binding</keyword>
<dbReference type="Pfam" id="PF02742">
    <property type="entry name" value="Fe_dep_repr_C"/>
    <property type="match status" value="1"/>
</dbReference>
<proteinExistence type="inferred from homology"/>
<sequence>MLSFAEENYLKTIYHLSEGTSNPVSTNAIADTLNTRAASVTDMIKKLSNKGVVTYQKYRGVRVSEEGQKAALQVIRKHRLWEVFLVQKLKFNWDEVHDVAEQLEHIKSPLLIRRLDEFLGYPKYDPHGDPIPDESGEFKAKPQVALSDCKIGHDGVVVAVKDASAAFLQYVDKIGAYIGAKIRVIDRLEFDGSLEILIDNKKTVFISKEVSENIWIEE</sequence>
<feature type="domain" description="HTH dtxR-type" evidence="15">
    <location>
        <begin position="1"/>
        <end position="64"/>
    </location>
</feature>
<dbReference type="PANTHER" id="PTHR33238">
    <property type="entry name" value="IRON (METAL) DEPENDENT REPRESSOR, DTXR FAMILY"/>
    <property type="match status" value="1"/>
</dbReference>
<dbReference type="Pfam" id="PF04023">
    <property type="entry name" value="FeoA"/>
    <property type="match status" value="1"/>
</dbReference>
<dbReference type="Gene3D" id="1.10.60.10">
    <property type="entry name" value="Iron dependent repressor, metal binding and dimerisation domain"/>
    <property type="match status" value="1"/>
</dbReference>
<dbReference type="PATRIC" id="fig|1237149.3.peg.5130"/>
<keyword evidence="12" id="KW-0464">Manganese</keyword>
<evidence type="ECO:0000256" key="10">
    <source>
        <dbReference type="ARBA" id="ARBA00023159"/>
    </source>
</evidence>
<dbReference type="AlphaFoldDB" id="L8JKR5"/>
<dbReference type="GO" id="GO:0046983">
    <property type="term" value="F:protein dimerization activity"/>
    <property type="evidence" value="ECO:0007669"/>
    <property type="project" value="InterPro"/>
</dbReference>
<keyword evidence="7" id="KW-0408">Iron</keyword>
<dbReference type="SUPFAM" id="SSF47979">
    <property type="entry name" value="Iron-dependent repressor protein, dimerization domain"/>
    <property type="match status" value="1"/>
</dbReference>
<dbReference type="GO" id="GO:0003677">
    <property type="term" value="F:DNA binding"/>
    <property type="evidence" value="ECO:0007669"/>
    <property type="project" value="UniProtKB-KW"/>
</dbReference>
<dbReference type="InterPro" id="IPR036390">
    <property type="entry name" value="WH_DNA-bd_sf"/>
</dbReference>
<dbReference type="EMBL" id="AMZN01000092">
    <property type="protein sequence ID" value="ELR68798.1"/>
    <property type="molecule type" value="Genomic_DNA"/>
</dbReference>
<comment type="similarity">
    <text evidence="2">Belongs to the DtxR/MntR family.</text>
</comment>
<evidence type="ECO:0000259" key="15">
    <source>
        <dbReference type="PROSITE" id="PS50944"/>
    </source>
</evidence>
<dbReference type="InterPro" id="IPR050536">
    <property type="entry name" value="DtxR_MntR_Metal-Reg"/>
</dbReference>
<dbReference type="SMART" id="SM00899">
    <property type="entry name" value="FeoA"/>
    <property type="match status" value="1"/>
</dbReference>
<dbReference type="InterPro" id="IPR007167">
    <property type="entry name" value="Fe-transptr_FeoA-like"/>
</dbReference>
<evidence type="ECO:0000256" key="9">
    <source>
        <dbReference type="ARBA" id="ARBA00023125"/>
    </source>
</evidence>
<dbReference type="PROSITE" id="PS50944">
    <property type="entry name" value="HTH_DTXR"/>
    <property type="match status" value="1"/>
</dbReference>
<dbReference type="InterPro" id="IPR022689">
    <property type="entry name" value="Iron_dep_repressor"/>
</dbReference>
<organism evidence="16 17">
    <name type="scientific">Fulvivirga imtechensis AK7</name>
    <dbReference type="NCBI Taxonomy" id="1237149"/>
    <lineage>
        <taxon>Bacteria</taxon>
        <taxon>Pseudomonadati</taxon>
        <taxon>Bacteroidota</taxon>
        <taxon>Cytophagia</taxon>
        <taxon>Cytophagales</taxon>
        <taxon>Fulvivirgaceae</taxon>
        <taxon>Fulvivirga</taxon>
    </lineage>
</organism>
<evidence type="ECO:0000256" key="1">
    <source>
        <dbReference type="ARBA" id="ARBA00004496"/>
    </source>
</evidence>
<dbReference type="InterPro" id="IPR036421">
    <property type="entry name" value="Fe_dep_repressor_sf"/>
</dbReference>
<evidence type="ECO:0000256" key="7">
    <source>
        <dbReference type="ARBA" id="ARBA00023004"/>
    </source>
</evidence>
<keyword evidence="17" id="KW-1185">Reference proteome</keyword>
<gene>
    <name evidence="16" type="ORF">C900_05811</name>
</gene>
<evidence type="ECO:0000256" key="12">
    <source>
        <dbReference type="ARBA" id="ARBA00023211"/>
    </source>
</evidence>
<dbReference type="OrthoDB" id="9791355at2"/>
<dbReference type="PANTHER" id="PTHR33238:SF11">
    <property type="entry name" value="TRANSCRIPTIONAL REGULATOR MNTR"/>
    <property type="match status" value="1"/>
</dbReference>
<evidence type="ECO:0000256" key="4">
    <source>
        <dbReference type="ARBA" id="ARBA00022386"/>
    </source>
</evidence>
<evidence type="ECO:0000256" key="13">
    <source>
        <dbReference type="ARBA" id="ARBA00025185"/>
    </source>
</evidence>
<comment type="caution">
    <text evidence="16">The sequence shown here is derived from an EMBL/GenBank/DDBJ whole genome shotgun (WGS) entry which is preliminary data.</text>
</comment>
<protein>
    <recommendedName>
        <fullName evidence="4">Transcriptional regulator MntR</fullName>
    </recommendedName>
    <alternativeName>
        <fullName evidence="14">Manganese transport regulator</fullName>
    </alternativeName>
</protein>
<evidence type="ECO:0000256" key="6">
    <source>
        <dbReference type="ARBA" id="ARBA00022491"/>
    </source>
</evidence>
<evidence type="ECO:0000256" key="14">
    <source>
        <dbReference type="ARBA" id="ARBA00032593"/>
    </source>
</evidence>
<comment type="subunit">
    <text evidence="3">Homodimer.</text>
</comment>
<evidence type="ECO:0000256" key="2">
    <source>
        <dbReference type="ARBA" id="ARBA00007871"/>
    </source>
</evidence>
<dbReference type="RefSeq" id="WP_009582876.1">
    <property type="nucleotide sequence ID" value="NZ_AMZN01000092.1"/>
</dbReference>
<dbReference type="SMART" id="SM00529">
    <property type="entry name" value="HTH_DTXR"/>
    <property type="match status" value="1"/>
</dbReference>
<dbReference type="SUPFAM" id="SSF50037">
    <property type="entry name" value="C-terminal domain of transcriptional repressors"/>
    <property type="match status" value="1"/>
</dbReference>
<dbReference type="InterPro" id="IPR038157">
    <property type="entry name" value="FeoA_core_dom"/>
</dbReference>
<dbReference type="InterPro" id="IPR022687">
    <property type="entry name" value="HTH_DTXR"/>
</dbReference>